<organism evidence="2 3">
    <name type="scientific">Maribellus comscasis</name>
    <dbReference type="NCBI Taxonomy" id="2681766"/>
    <lineage>
        <taxon>Bacteria</taxon>
        <taxon>Pseudomonadati</taxon>
        <taxon>Bacteroidota</taxon>
        <taxon>Bacteroidia</taxon>
        <taxon>Marinilabiliales</taxon>
        <taxon>Prolixibacteraceae</taxon>
        <taxon>Maribellus</taxon>
    </lineage>
</organism>
<dbReference type="PANTHER" id="PTHR30383:SF29">
    <property type="entry name" value="SGNH HYDROLASE-TYPE ESTERASE DOMAIN-CONTAINING PROTEIN"/>
    <property type="match status" value="1"/>
</dbReference>
<dbReference type="Proteomes" id="UP000428260">
    <property type="component" value="Chromosome"/>
</dbReference>
<dbReference type="AlphaFoldDB" id="A0A6I6K1A8"/>
<accession>A0A6I6K1A8</accession>
<dbReference type="KEGG" id="mcos:GM418_28090"/>
<name>A0A6I6K1A8_9BACT</name>
<dbReference type="EMBL" id="CP046401">
    <property type="protein sequence ID" value="QGY47389.1"/>
    <property type="molecule type" value="Genomic_DNA"/>
</dbReference>
<sequence>MNGLNLKQFHENQGLPANVYYFYLSESTLLSMKKVFTVCILVFWGAFTIAQNSQLKILAIGDSNGEFDFGWVAQLQKIRLSDRIVNTAISGNTTGFDNLNRKELNTLRNVNSYLNKGDTELAGMDVILIMLGTNDCKAIFADSLKQVPLNMERLILKIKQHGVYRQYQPQIFIVSPPPFGPPEMLIAKYKGGAKRIKYLQKKFKKTARKENCIFIDIYSEIKDTFKNITSDGIHLTPEGQRQIAEIINLKVDKQMQKNGLFGGF</sequence>
<dbReference type="GO" id="GO:0016788">
    <property type="term" value="F:hydrolase activity, acting on ester bonds"/>
    <property type="evidence" value="ECO:0007669"/>
    <property type="project" value="UniProtKB-ARBA"/>
</dbReference>
<dbReference type="InterPro" id="IPR036514">
    <property type="entry name" value="SGNH_hydro_sf"/>
</dbReference>
<dbReference type="PANTHER" id="PTHR30383">
    <property type="entry name" value="THIOESTERASE 1/PROTEASE 1/LYSOPHOSPHOLIPASE L1"/>
    <property type="match status" value="1"/>
</dbReference>
<gene>
    <name evidence="2" type="ORF">GM418_28090</name>
</gene>
<feature type="domain" description="SGNH hydrolase-type esterase" evidence="1">
    <location>
        <begin position="66"/>
        <end position="241"/>
    </location>
</feature>
<evidence type="ECO:0000313" key="3">
    <source>
        <dbReference type="Proteomes" id="UP000428260"/>
    </source>
</evidence>
<evidence type="ECO:0000313" key="2">
    <source>
        <dbReference type="EMBL" id="QGY47389.1"/>
    </source>
</evidence>
<dbReference type="Gene3D" id="3.40.50.1110">
    <property type="entry name" value="SGNH hydrolase"/>
    <property type="match status" value="1"/>
</dbReference>
<dbReference type="Pfam" id="PF13472">
    <property type="entry name" value="Lipase_GDSL_2"/>
    <property type="match status" value="1"/>
</dbReference>
<protein>
    <recommendedName>
        <fullName evidence="1">SGNH hydrolase-type esterase domain-containing protein</fullName>
    </recommendedName>
</protein>
<dbReference type="InterPro" id="IPR013830">
    <property type="entry name" value="SGNH_hydro"/>
</dbReference>
<reference evidence="2 3" key="1">
    <citation type="submission" date="2019-11" db="EMBL/GenBank/DDBJ databases">
        <authorList>
            <person name="Zheng R.K."/>
            <person name="Sun C.M."/>
        </authorList>
    </citation>
    <scope>NUCLEOTIDE SEQUENCE [LARGE SCALE GENOMIC DNA]</scope>
    <source>
        <strain evidence="2 3">WC007</strain>
    </source>
</reference>
<dbReference type="InterPro" id="IPR051532">
    <property type="entry name" value="Ester_Hydrolysis_Enzymes"/>
</dbReference>
<evidence type="ECO:0000259" key="1">
    <source>
        <dbReference type="Pfam" id="PF13472"/>
    </source>
</evidence>
<proteinExistence type="predicted"/>
<keyword evidence="3" id="KW-1185">Reference proteome</keyword>
<dbReference type="SUPFAM" id="SSF52266">
    <property type="entry name" value="SGNH hydrolase"/>
    <property type="match status" value="1"/>
</dbReference>